<dbReference type="Proteomes" id="UP000077339">
    <property type="component" value="Unassembled WGS sequence"/>
</dbReference>
<dbReference type="AlphaFoldDB" id="A0A182C7U5"/>
<evidence type="ECO:0000256" key="3">
    <source>
        <dbReference type="ARBA" id="ARBA00012856"/>
    </source>
</evidence>
<comment type="similarity">
    <text evidence="2">Belongs to the dihydrofolate reductase family.</text>
</comment>
<organism evidence="8 9">
    <name type="scientific">Kosmotoga arenicorallina S304</name>
    <dbReference type="NCBI Taxonomy" id="1453497"/>
    <lineage>
        <taxon>Bacteria</taxon>
        <taxon>Thermotogati</taxon>
        <taxon>Thermotogota</taxon>
        <taxon>Thermotogae</taxon>
        <taxon>Kosmotogales</taxon>
        <taxon>Kosmotogaceae</taxon>
        <taxon>Kosmotoga</taxon>
    </lineage>
</organism>
<dbReference type="PRINTS" id="PR00070">
    <property type="entry name" value="DHFR"/>
</dbReference>
<dbReference type="GO" id="GO:0006730">
    <property type="term" value="P:one-carbon metabolic process"/>
    <property type="evidence" value="ECO:0007669"/>
    <property type="project" value="UniProtKB-KW"/>
</dbReference>
<evidence type="ECO:0000259" key="7">
    <source>
        <dbReference type="PROSITE" id="PS51330"/>
    </source>
</evidence>
<evidence type="ECO:0000313" key="9">
    <source>
        <dbReference type="Proteomes" id="UP000077339"/>
    </source>
</evidence>
<dbReference type="RefSeq" id="WP_068345355.1">
    <property type="nucleotide sequence ID" value="NZ_JFHK01000002.1"/>
</dbReference>
<keyword evidence="5" id="KW-0521">NADP</keyword>
<evidence type="ECO:0000256" key="5">
    <source>
        <dbReference type="ARBA" id="ARBA00022857"/>
    </source>
</evidence>
<dbReference type="EMBL" id="JFHK01000002">
    <property type="protein sequence ID" value="OAA31766.1"/>
    <property type="molecule type" value="Genomic_DNA"/>
</dbReference>
<dbReference type="STRING" id="1453497.AT15_02770"/>
<feature type="domain" description="DHFR" evidence="7">
    <location>
        <begin position="3"/>
        <end position="172"/>
    </location>
</feature>
<dbReference type="Gene3D" id="3.40.430.10">
    <property type="entry name" value="Dihydrofolate Reductase, subunit A"/>
    <property type="match status" value="1"/>
</dbReference>
<evidence type="ECO:0000256" key="4">
    <source>
        <dbReference type="ARBA" id="ARBA00022563"/>
    </source>
</evidence>
<evidence type="ECO:0000313" key="8">
    <source>
        <dbReference type="EMBL" id="OAA31766.1"/>
    </source>
</evidence>
<keyword evidence="9" id="KW-1185">Reference proteome</keyword>
<dbReference type="GO" id="GO:0046452">
    <property type="term" value="P:dihydrofolate metabolic process"/>
    <property type="evidence" value="ECO:0007669"/>
    <property type="project" value="TreeGrafter"/>
</dbReference>
<dbReference type="OrthoDB" id="9804315at2"/>
<sequence length="172" mass="19528">MPKVAIIAVMSVNGVLSRKKEHSVDWSSSEDKGFFKQITLKMGVVIMGRKTFETLNYTPLPGRLNVVMSRKPWLYEKISSENLIITDMNPETLIDHIHKLGYDNIAVIGGPQIYSLFLEKGLVTDIFLTIEPLFLSGEVHFQFSKRDLSLKLSEIKKLSSNTILLHYTLENS</sequence>
<dbReference type="PANTHER" id="PTHR48069">
    <property type="entry name" value="DIHYDROFOLATE REDUCTASE"/>
    <property type="match status" value="1"/>
</dbReference>
<dbReference type="InterPro" id="IPR012259">
    <property type="entry name" value="DHFR"/>
</dbReference>
<dbReference type="GO" id="GO:0046654">
    <property type="term" value="P:tetrahydrofolate biosynthetic process"/>
    <property type="evidence" value="ECO:0007669"/>
    <property type="project" value="InterPro"/>
</dbReference>
<dbReference type="GO" id="GO:0046655">
    <property type="term" value="P:folic acid metabolic process"/>
    <property type="evidence" value="ECO:0007669"/>
    <property type="project" value="TreeGrafter"/>
</dbReference>
<evidence type="ECO:0000256" key="2">
    <source>
        <dbReference type="ARBA" id="ARBA00009539"/>
    </source>
</evidence>
<evidence type="ECO:0000256" key="1">
    <source>
        <dbReference type="ARBA" id="ARBA00004903"/>
    </source>
</evidence>
<dbReference type="SUPFAM" id="SSF53597">
    <property type="entry name" value="Dihydrofolate reductase-like"/>
    <property type="match status" value="1"/>
</dbReference>
<dbReference type="GO" id="GO:0004146">
    <property type="term" value="F:dihydrofolate reductase activity"/>
    <property type="evidence" value="ECO:0007669"/>
    <property type="project" value="UniProtKB-EC"/>
</dbReference>
<dbReference type="GO" id="GO:0050661">
    <property type="term" value="F:NADP binding"/>
    <property type="evidence" value="ECO:0007669"/>
    <property type="project" value="InterPro"/>
</dbReference>
<dbReference type="PATRIC" id="fig|1453497.3.peg.549"/>
<comment type="caution">
    <text evidence="8">The sequence shown here is derived from an EMBL/GenBank/DDBJ whole genome shotgun (WGS) entry which is preliminary data.</text>
</comment>
<reference evidence="8 9" key="1">
    <citation type="submission" date="2014-02" db="EMBL/GenBank/DDBJ databases">
        <title>Kosmotoga genome sequencing.</title>
        <authorList>
            <person name="Pollo S.M."/>
            <person name="Charchuk R."/>
            <person name="Nesbo C.L."/>
        </authorList>
    </citation>
    <scope>NUCLEOTIDE SEQUENCE [LARGE SCALE GENOMIC DNA]</scope>
    <source>
        <strain evidence="8 9">S304</strain>
    </source>
</reference>
<dbReference type="GO" id="GO:0005829">
    <property type="term" value="C:cytosol"/>
    <property type="evidence" value="ECO:0007669"/>
    <property type="project" value="TreeGrafter"/>
</dbReference>
<dbReference type="PROSITE" id="PS51330">
    <property type="entry name" value="DHFR_2"/>
    <property type="match status" value="1"/>
</dbReference>
<comment type="pathway">
    <text evidence="1">Cofactor biosynthesis; tetrahydrofolate biosynthesis; 5,6,7,8-tetrahydrofolate from 7,8-dihydrofolate: step 1/1.</text>
</comment>
<protein>
    <recommendedName>
        <fullName evidence="3">dihydrofolate reductase</fullName>
        <ecNumber evidence="3">1.5.1.3</ecNumber>
    </recommendedName>
</protein>
<dbReference type="InterPro" id="IPR001796">
    <property type="entry name" value="DHFR_dom"/>
</dbReference>
<keyword evidence="4" id="KW-0554">One-carbon metabolism</keyword>
<accession>A0A182C7U5</accession>
<dbReference type="Pfam" id="PF00186">
    <property type="entry name" value="DHFR_1"/>
    <property type="match status" value="1"/>
</dbReference>
<gene>
    <name evidence="8" type="ORF">AT15_02770</name>
</gene>
<dbReference type="PANTHER" id="PTHR48069:SF3">
    <property type="entry name" value="DIHYDROFOLATE REDUCTASE"/>
    <property type="match status" value="1"/>
</dbReference>
<proteinExistence type="inferred from homology"/>
<evidence type="ECO:0000256" key="6">
    <source>
        <dbReference type="ARBA" id="ARBA00023002"/>
    </source>
</evidence>
<dbReference type="EC" id="1.5.1.3" evidence="3"/>
<dbReference type="CDD" id="cd00209">
    <property type="entry name" value="DHFR"/>
    <property type="match status" value="1"/>
</dbReference>
<name>A0A182C7U5_9BACT</name>
<keyword evidence="6" id="KW-0560">Oxidoreductase</keyword>
<dbReference type="InterPro" id="IPR024072">
    <property type="entry name" value="DHFR-like_dom_sf"/>
</dbReference>